<organism evidence="2 3">
    <name type="scientific">Thermophagus xiamenensis</name>
    <dbReference type="NCBI Taxonomy" id="385682"/>
    <lineage>
        <taxon>Bacteria</taxon>
        <taxon>Pseudomonadati</taxon>
        <taxon>Bacteroidota</taxon>
        <taxon>Bacteroidia</taxon>
        <taxon>Marinilabiliales</taxon>
        <taxon>Marinilabiliaceae</taxon>
        <taxon>Thermophagus</taxon>
    </lineage>
</organism>
<evidence type="ECO:0000313" key="2">
    <source>
        <dbReference type="EMBL" id="SFE48975.1"/>
    </source>
</evidence>
<proteinExistence type="predicted"/>
<reference evidence="2 3" key="1">
    <citation type="submission" date="2016-10" db="EMBL/GenBank/DDBJ databases">
        <authorList>
            <person name="de Groot N.N."/>
        </authorList>
    </citation>
    <scope>NUCLEOTIDE SEQUENCE [LARGE SCALE GENOMIC DNA]</scope>
    <source>
        <strain evidence="2 3">DSM 19012</strain>
    </source>
</reference>
<dbReference type="STRING" id="385682.SAMN05444380_11241"/>
<dbReference type="Pfam" id="PF04324">
    <property type="entry name" value="Fer2_BFD"/>
    <property type="match status" value="1"/>
</dbReference>
<dbReference type="Gene3D" id="1.10.10.1100">
    <property type="entry name" value="BFD-like [2Fe-2S]-binding domain"/>
    <property type="match status" value="1"/>
</dbReference>
<evidence type="ECO:0000259" key="1">
    <source>
        <dbReference type="Pfam" id="PF04324"/>
    </source>
</evidence>
<dbReference type="Proteomes" id="UP000181976">
    <property type="component" value="Unassembled WGS sequence"/>
</dbReference>
<name>A0A1I2AYC5_9BACT</name>
<keyword evidence="3" id="KW-1185">Reference proteome</keyword>
<dbReference type="InterPro" id="IPR007419">
    <property type="entry name" value="BFD-like_2Fe2S-bd_dom"/>
</dbReference>
<dbReference type="OrthoDB" id="1117882at2"/>
<evidence type="ECO:0000313" key="3">
    <source>
        <dbReference type="Proteomes" id="UP000181976"/>
    </source>
</evidence>
<feature type="domain" description="BFD-like [2Fe-2S]-binding" evidence="1">
    <location>
        <begin position="9"/>
        <end position="58"/>
    </location>
</feature>
<dbReference type="AlphaFoldDB" id="A0A1I2AYC5"/>
<dbReference type="EMBL" id="FONA01000012">
    <property type="protein sequence ID" value="SFE48975.1"/>
    <property type="molecule type" value="Genomic_DNA"/>
</dbReference>
<dbReference type="eggNOG" id="ENOG502ZWZF">
    <property type="taxonomic scope" value="Bacteria"/>
</dbReference>
<protein>
    <submittedName>
        <fullName evidence="2">Nitrite reductase (NADH) large subunit</fullName>
    </submittedName>
</protein>
<dbReference type="RefSeq" id="WP_010527405.1">
    <property type="nucleotide sequence ID" value="NZ_AFSL01000044.1"/>
</dbReference>
<dbReference type="InParanoid" id="A0A1I2AYC5"/>
<gene>
    <name evidence="2" type="ORF">SAMN05444380_11241</name>
</gene>
<sequence length="68" mass="7762">MDFENNDFVCRHLQLTKKDIVRAIREKNLSTFDEIQDETDAATVCGSCAADIEAILEEELRKRTSEKG</sequence>
<dbReference type="InterPro" id="IPR041854">
    <property type="entry name" value="BFD-like_2Fe2S-bd_dom_sf"/>
</dbReference>
<accession>A0A1I2AYC5</accession>